<gene>
    <name evidence="2" type="ORF">GKO46_05130</name>
    <name evidence="3" type="ORF">GKO48_04130</name>
</gene>
<dbReference type="SUPFAM" id="SSF51735">
    <property type="entry name" value="NAD(P)-binding Rossmann-fold domains"/>
    <property type="match status" value="1"/>
</dbReference>
<sequence>MVTDPSMSFKHAFVTGATGIVGVALCRKLIEMGVSITAYSRGTKAAVLPIGVDHVQGDILDRDDLVASASGSGVIFHVAAAVHGSASTYEEFEQMNVLGTQNAIRAALETGAKLVHVSTVNVEGFRNGSLADPYAATKSMAEDLVIGAVANGLDAVIVRPASVFGNETGKSGLLVDRLLAGSLKVLPAPSRCISPVWSDDLAIALIRAAEVGISGRVYTVAGPTMSTGDFLKLVARGADVRGPILTIPAVVFAVPLRIAWWTKALTRWTPPVSVESLMNGSAHDGASAEAELGFAYTPISKIFG</sequence>
<evidence type="ECO:0000259" key="1">
    <source>
        <dbReference type="Pfam" id="PF01370"/>
    </source>
</evidence>
<dbReference type="RefSeq" id="WP_342822114.1">
    <property type="nucleotide sequence ID" value="NZ_CP046146.1"/>
</dbReference>
<feature type="domain" description="NAD-dependent epimerase/dehydratase" evidence="1">
    <location>
        <begin position="13"/>
        <end position="220"/>
    </location>
</feature>
<dbReference type="Proteomes" id="UP001321249">
    <property type="component" value="Unassembled WGS sequence"/>
</dbReference>
<evidence type="ECO:0000313" key="2">
    <source>
        <dbReference type="EMBL" id="MDG0866455.1"/>
    </source>
</evidence>
<dbReference type="InterPro" id="IPR001509">
    <property type="entry name" value="Epimerase_deHydtase"/>
</dbReference>
<reference evidence="4" key="3">
    <citation type="submission" date="2023-06" db="EMBL/GenBank/DDBJ databases">
        <title>Pangenomics reveal diversification of enzyme families and niche specialization in globally abundant SAR202 bacteria.</title>
        <authorList>
            <person name="Saw J.H.W."/>
        </authorList>
    </citation>
    <scope>NUCLEOTIDE SEQUENCE [LARGE SCALE GENOMIC DNA]</scope>
    <source>
        <strain evidence="4">JH1073</strain>
    </source>
</reference>
<dbReference type="InterPro" id="IPR051783">
    <property type="entry name" value="NAD(P)-dependent_oxidoreduct"/>
</dbReference>
<dbReference type="Pfam" id="PF01370">
    <property type="entry name" value="Epimerase"/>
    <property type="match status" value="1"/>
</dbReference>
<dbReference type="EMBL" id="WMBE01000001">
    <property type="protein sequence ID" value="MDG0866455.1"/>
    <property type="molecule type" value="Genomic_DNA"/>
</dbReference>
<dbReference type="PANTHER" id="PTHR48079:SF6">
    <property type="entry name" value="NAD(P)-BINDING DOMAIN-CONTAINING PROTEIN-RELATED"/>
    <property type="match status" value="1"/>
</dbReference>
<dbReference type="PANTHER" id="PTHR48079">
    <property type="entry name" value="PROTEIN YEEZ"/>
    <property type="match status" value="1"/>
</dbReference>
<reference evidence="3" key="2">
    <citation type="journal article" date="2023" name="Nat. Commun.">
        <title>Cultivation of marine bacteria of the SAR202 clade.</title>
        <authorList>
            <person name="Lim Y."/>
            <person name="Seo J.H."/>
            <person name="Giovannoni S.J."/>
            <person name="Kang I."/>
            <person name="Cho J.C."/>
        </authorList>
    </citation>
    <scope>NUCLEOTIDE SEQUENCE</scope>
    <source>
        <strain evidence="3">JH1073</strain>
    </source>
</reference>
<dbReference type="EMBL" id="CP046147">
    <property type="protein sequence ID" value="WFG38831.1"/>
    <property type="molecule type" value="Genomic_DNA"/>
</dbReference>
<dbReference type="GO" id="GO:0004029">
    <property type="term" value="F:aldehyde dehydrogenase (NAD+) activity"/>
    <property type="evidence" value="ECO:0007669"/>
    <property type="project" value="TreeGrafter"/>
</dbReference>
<dbReference type="AlphaFoldDB" id="A0AAJ5ZF12"/>
<name>A0AAJ5ZF12_9CHLR</name>
<accession>A0AAJ5ZF12</accession>
<evidence type="ECO:0000313" key="4">
    <source>
        <dbReference type="Proteomes" id="UP001219901"/>
    </source>
</evidence>
<reference evidence="4 5" key="1">
    <citation type="submission" date="2019-11" db="EMBL/GenBank/DDBJ databases">
        <authorList>
            <person name="Cho J.-C."/>
        </authorList>
    </citation>
    <scope>NUCLEOTIDE SEQUENCE [LARGE SCALE GENOMIC DNA]</scope>
    <source>
        <strain evidence="3 4">JH1073</strain>
        <strain evidence="2 5">JH702</strain>
    </source>
</reference>
<evidence type="ECO:0000313" key="3">
    <source>
        <dbReference type="EMBL" id="WFG38831.1"/>
    </source>
</evidence>
<organism evidence="3 4">
    <name type="scientific">Candidatus Lucifugimonas marina</name>
    <dbReference type="NCBI Taxonomy" id="3038979"/>
    <lineage>
        <taxon>Bacteria</taxon>
        <taxon>Bacillati</taxon>
        <taxon>Chloroflexota</taxon>
        <taxon>Dehalococcoidia</taxon>
        <taxon>SAR202 cluster</taxon>
        <taxon>Candidatus Lucifugimonadales</taxon>
        <taxon>Candidatus Lucifugimonadaceae</taxon>
        <taxon>Candidatus Lucifugimonas</taxon>
    </lineage>
</organism>
<dbReference type="InterPro" id="IPR036291">
    <property type="entry name" value="NAD(P)-bd_dom_sf"/>
</dbReference>
<proteinExistence type="predicted"/>
<dbReference type="Proteomes" id="UP001219901">
    <property type="component" value="Chromosome"/>
</dbReference>
<protein>
    <submittedName>
        <fullName evidence="3">NAD-dependent epimerase/dehydratase family protein</fullName>
    </submittedName>
</protein>
<dbReference type="Gene3D" id="3.40.50.720">
    <property type="entry name" value="NAD(P)-binding Rossmann-like Domain"/>
    <property type="match status" value="1"/>
</dbReference>
<evidence type="ECO:0000313" key="5">
    <source>
        <dbReference type="Proteomes" id="UP001321249"/>
    </source>
</evidence>
<dbReference type="GO" id="GO:0005737">
    <property type="term" value="C:cytoplasm"/>
    <property type="evidence" value="ECO:0007669"/>
    <property type="project" value="TreeGrafter"/>
</dbReference>
<keyword evidence="4" id="KW-1185">Reference proteome</keyword>